<keyword evidence="1" id="KW-0732">Signal</keyword>
<gene>
    <name evidence="2" type="ORF">FPZ12_032385</name>
</gene>
<evidence type="ECO:0000313" key="3">
    <source>
        <dbReference type="Proteomes" id="UP000319769"/>
    </source>
</evidence>
<dbReference type="PROSITE" id="PS51257">
    <property type="entry name" value="PROKAR_LIPOPROTEIN"/>
    <property type="match status" value="1"/>
</dbReference>
<feature type="signal peptide" evidence="1">
    <location>
        <begin position="1"/>
        <end position="20"/>
    </location>
</feature>
<keyword evidence="3" id="KW-1185">Reference proteome</keyword>
<feature type="chain" id="PRO_5024357824" description="Lipoprotein" evidence="1">
    <location>
        <begin position="21"/>
        <end position="133"/>
    </location>
</feature>
<name>A0A5N0UUZ1_9PSEU</name>
<evidence type="ECO:0000256" key="1">
    <source>
        <dbReference type="SAM" id="SignalP"/>
    </source>
</evidence>
<evidence type="ECO:0008006" key="4">
    <source>
        <dbReference type="Google" id="ProtNLM"/>
    </source>
</evidence>
<comment type="caution">
    <text evidence="2">The sequence shown here is derived from an EMBL/GenBank/DDBJ whole genome shotgun (WGS) entry which is preliminary data.</text>
</comment>
<reference evidence="2" key="1">
    <citation type="submission" date="2019-09" db="EMBL/GenBank/DDBJ databases">
        <authorList>
            <person name="Teo W.F.A."/>
            <person name="Duangmal K."/>
        </authorList>
    </citation>
    <scope>NUCLEOTIDE SEQUENCE [LARGE SCALE GENOMIC DNA]</scope>
    <source>
        <strain evidence="2">K81G1</strain>
    </source>
</reference>
<evidence type="ECO:0000313" key="2">
    <source>
        <dbReference type="EMBL" id="KAA9154305.1"/>
    </source>
</evidence>
<proteinExistence type="predicted"/>
<dbReference type="EMBL" id="VMNW02000067">
    <property type="protein sequence ID" value="KAA9154305.1"/>
    <property type="molecule type" value="Genomic_DNA"/>
</dbReference>
<sequence length="133" mass="13258">MKLAAIAVLALFLTACGSSASGSGAPKADPDALWSAYVTALPKADASAVCPLFTGEGAHAFAQAWEATDCSGAVSKAAAEFSGTHASPHTKDTKGNLVTMTDCGVGSLTAQKVDGGWQFSDYAPPPTVGYCGG</sequence>
<organism evidence="2 3">
    <name type="scientific">Amycolatopsis acidicola</name>
    <dbReference type="NCBI Taxonomy" id="2596893"/>
    <lineage>
        <taxon>Bacteria</taxon>
        <taxon>Bacillati</taxon>
        <taxon>Actinomycetota</taxon>
        <taxon>Actinomycetes</taxon>
        <taxon>Pseudonocardiales</taxon>
        <taxon>Pseudonocardiaceae</taxon>
        <taxon>Amycolatopsis</taxon>
    </lineage>
</organism>
<accession>A0A5N0UUZ1</accession>
<dbReference type="AlphaFoldDB" id="A0A5N0UUZ1"/>
<dbReference type="Proteomes" id="UP000319769">
    <property type="component" value="Unassembled WGS sequence"/>
</dbReference>
<protein>
    <recommendedName>
        <fullName evidence="4">Lipoprotein</fullName>
    </recommendedName>
</protein>
<dbReference type="RefSeq" id="WP_144752075.1">
    <property type="nucleotide sequence ID" value="NZ_VMNW02000067.1"/>
</dbReference>